<organism evidence="3 4">
    <name type="scientific">Bagarius yarrelli</name>
    <name type="common">Goonch</name>
    <name type="synonym">Bagrus yarrelli</name>
    <dbReference type="NCBI Taxonomy" id="175774"/>
    <lineage>
        <taxon>Eukaryota</taxon>
        <taxon>Metazoa</taxon>
        <taxon>Chordata</taxon>
        <taxon>Craniata</taxon>
        <taxon>Vertebrata</taxon>
        <taxon>Euteleostomi</taxon>
        <taxon>Actinopterygii</taxon>
        <taxon>Neopterygii</taxon>
        <taxon>Teleostei</taxon>
        <taxon>Ostariophysi</taxon>
        <taxon>Siluriformes</taxon>
        <taxon>Sisoridae</taxon>
        <taxon>Sisorinae</taxon>
        <taxon>Bagarius</taxon>
    </lineage>
</organism>
<dbReference type="GO" id="GO:0051015">
    <property type="term" value="F:actin filament binding"/>
    <property type="evidence" value="ECO:0007669"/>
    <property type="project" value="TreeGrafter"/>
</dbReference>
<feature type="region of interest" description="Disordered" evidence="1">
    <location>
        <begin position="34"/>
        <end position="72"/>
    </location>
</feature>
<dbReference type="PROSITE" id="PS51231">
    <property type="entry name" value="DAD"/>
    <property type="match status" value="1"/>
</dbReference>
<dbReference type="InterPro" id="IPR014767">
    <property type="entry name" value="DAD_dom"/>
</dbReference>
<accession>A0A556U1I5</accession>
<dbReference type="AlphaFoldDB" id="A0A556U1I5"/>
<dbReference type="Proteomes" id="UP000319801">
    <property type="component" value="Unassembled WGS sequence"/>
</dbReference>
<comment type="caution">
    <text evidence="3">The sequence shown here is derived from an EMBL/GenBank/DDBJ whole genome shotgun (WGS) entry which is preliminary data.</text>
</comment>
<evidence type="ECO:0000259" key="2">
    <source>
        <dbReference type="PROSITE" id="PS51231"/>
    </source>
</evidence>
<proteinExistence type="predicted"/>
<dbReference type="GO" id="GO:0030866">
    <property type="term" value="P:cortical actin cytoskeleton organization"/>
    <property type="evidence" value="ECO:0007669"/>
    <property type="project" value="TreeGrafter"/>
</dbReference>
<feature type="compositionally biased region" description="Basic and acidic residues" evidence="1">
    <location>
        <begin position="43"/>
        <end position="59"/>
    </location>
</feature>
<protein>
    <submittedName>
        <fullName evidence="3">Formin-like protein 1</fullName>
    </submittedName>
</protein>
<dbReference type="InterPro" id="IPR043592">
    <property type="entry name" value="FMNL_animal"/>
</dbReference>
<feature type="domain" description="DAD" evidence="2">
    <location>
        <begin position="98"/>
        <end position="130"/>
    </location>
</feature>
<gene>
    <name evidence="3" type="ORF">Baya_6644</name>
</gene>
<sequence>MEVTRTELDEQKDSSILRDFLSSSNSLINAVVKDAKTAQTAEQENKQRRRDSVGGDTSKETTVLDASKTESREPVMLRLAQMELITELKGRQVSPLMREGKDGAIEDIITVLKAVPFTARSGKRSSRMLSDFNDLSPS</sequence>
<dbReference type="GO" id="GO:0016477">
    <property type="term" value="P:cell migration"/>
    <property type="evidence" value="ECO:0007669"/>
    <property type="project" value="TreeGrafter"/>
</dbReference>
<evidence type="ECO:0000313" key="4">
    <source>
        <dbReference type="Proteomes" id="UP000319801"/>
    </source>
</evidence>
<evidence type="ECO:0000313" key="3">
    <source>
        <dbReference type="EMBL" id="TSL82545.1"/>
    </source>
</evidence>
<reference evidence="3 4" key="1">
    <citation type="journal article" date="2019" name="Genome Biol. Evol.">
        <title>Whole-Genome Sequencing of the Giant Devil Catfish, Bagarius yarrelli.</title>
        <authorList>
            <person name="Jiang W."/>
            <person name="Lv Y."/>
            <person name="Cheng L."/>
            <person name="Yang K."/>
            <person name="Chao B."/>
            <person name="Wang X."/>
            <person name="Li Y."/>
            <person name="Pan X."/>
            <person name="You X."/>
            <person name="Zhang Y."/>
            <person name="Yang J."/>
            <person name="Li J."/>
            <person name="Zhang X."/>
            <person name="Liu S."/>
            <person name="Sun C."/>
            <person name="Yang J."/>
            <person name="Shi Q."/>
        </authorList>
    </citation>
    <scope>NUCLEOTIDE SEQUENCE [LARGE SCALE GENOMIC DNA]</scope>
    <source>
        <strain evidence="3">JWS20170419001</strain>
        <tissue evidence="3">Muscle</tissue>
    </source>
</reference>
<dbReference type="GO" id="GO:0008360">
    <property type="term" value="P:regulation of cell shape"/>
    <property type="evidence" value="ECO:0007669"/>
    <property type="project" value="TreeGrafter"/>
</dbReference>
<dbReference type="EMBL" id="VCAZ01000037">
    <property type="protein sequence ID" value="TSL82545.1"/>
    <property type="molecule type" value="Genomic_DNA"/>
</dbReference>
<dbReference type="GO" id="GO:0005829">
    <property type="term" value="C:cytosol"/>
    <property type="evidence" value="ECO:0007669"/>
    <property type="project" value="TreeGrafter"/>
</dbReference>
<name>A0A556U1I5_BAGYA</name>
<dbReference type="PANTHER" id="PTHR45857:SF2">
    <property type="entry name" value="FORMIN-LIKE PROTEIN 1"/>
    <property type="match status" value="1"/>
</dbReference>
<evidence type="ECO:0000256" key="1">
    <source>
        <dbReference type="SAM" id="MobiDB-lite"/>
    </source>
</evidence>
<dbReference type="PANTHER" id="PTHR45857">
    <property type="entry name" value="FORMIN-LIKE PROTEIN"/>
    <property type="match status" value="1"/>
</dbReference>
<keyword evidence="4" id="KW-1185">Reference proteome</keyword>